<keyword evidence="1" id="KW-0472">Membrane</keyword>
<dbReference type="RefSeq" id="WP_154738402.1">
    <property type="nucleotide sequence ID" value="NZ_WMBQ01000001.1"/>
</dbReference>
<dbReference type="PANTHER" id="PTHR30386">
    <property type="entry name" value="MEMBRANE FUSION SUBUNIT OF EMRAB-TOLC MULTIDRUG EFFLUX PUMP"/>
    <property type="match status" value="1"/>
</dbReference>
<evidence type="ECO:0000313" key="4">
    <source>
        <dbReference type="Proteomes" id="UP000440694"/>
    </source>
</evidence>
<evidence type="ECO:0000259" key="2">
    <source>
        <dbReference type="Pfam" id="PF25917"/>
    </source>
</evidence>
<keyword evidence="1" id="KW-0812">Transmembrane</keyword>
<name>A0A6I3KHC1_9HYPH</name>
<sequence length="384" mass="42217">MELLLILTYTAICVAIFKIFRIPVNKWTLPTAVLGGIALIGFILLVMNYNHPFTDNARIYFATTPILADVRGRVIEVPVEANRPLKKGDVLFRVDPAPYQFEVDKRRAALSEAEQNVAQLKAGFDSAQAVVASATAERDRAKAAYGRFSQGNENARAAGRDLPFSVADVENRRGVYLAAEGTLQQAEAKAEQARVTYQSEIGGVHTSVAKLRADLRDAEFDLEMTTVRAPGPGFVTQLALRPGMYVVPAPLRPVMVFVHEDDRTLAAGFQQNALQRVRPGDEAEIAFDAVPGRVFKGEVVRVLDAIAPGQFQASGSLQDMGERLPGGRAVAVIEVRQDMSAYNIPGGAAAQVALYTPYWHHFAIIRRILLRMRGWQNYIFLEGH</sequence>
<dbReference type="Proteomes" id="UP000440694">
    <property type="component" value="Unassembled WGS sequence"/>
</dbReference>
<organism evidence="3 4">
    <name type="scientific">Hyphomicrobium album</name>
    <dbReference type="NCBI Taxonomy" id="2665159"/>
    <lineage>
        <taxon>Bacteria</taxon>
        <taxon>Pseudomonadati</taxon>
        <taxon>Pseudomonadota</taxon>
        <taxon>Alphaproteobacteria</taxon>
        <taxon>Hyphomicrobiales</taxon>
        <taxon>Hyphomicrobiaceae</taxon>
        <taxon>Hyphomicrobium</taxon>
    </lineage>
</organism>
<dbReference type="Gene3D" id="2.40.30.170">
    <property type="match status" value="1"/>
</dbReference>
<dbReference type="SUPFAM" id="SSF111369">
    <property type="entry name" value="HlyD-like secretion proteins"/>
    <property type="match status" value="2"/>
</dbReference>
<keyword evidence="1" id="KW-1133">Transmembrane helix</keyword>
<dbReference type="PANTHER" id="PTHR30386:SF18">
    <property type="entry name" value="INNER MEMBRANE PROTEIN YIAV-RELATED"/>
    <property type="match status" value="1"/>
</dbReference>
<evidence type="ECO:0000313" key="3">
    <source>
        <dbReference type="EMBL" id="MTD93908.1"/>
    </source>
</evidence>
<dbReference type="EMBL" id="WMBQ01000001">
    <property type="protein sequence ID" value="MTD93908.1"/>
    <property type="molecule type" value="Genomic_DNA"/>
</dbReference>
<feature type="domain" description="Multidrug resistance protein MdtA-like barrel-sandwich hybrid" evidence="2">
    <location>
        <begin position="66"/>
        <end position="249"/>
    </location>
</feature>
<dbReference type="AlphaFoldDB" id="A0A6I3KHC1"/>
<feature type="transmembrane region" description="Helical" evidence="1">
    <location>
        <begin position="31"/>
        <end position="49"/>
    </location>
</feature>
<protein>
    <submittedName>
        <fullName evidence="3">Biotin/lipoyl-binding protein</fullName>
    </submittedName>
</protein>
<evidence type="ECO:0000256" key="1">
    <source>
        <dbReference type="SAM" id="Phobius"/>
    </source>
</evidence>
<keyword evidence="4" id="KW-1185">Reference proteome</keyword>
<reference evidence="3 4" key="1">
    <citation type="submission" date="2019-11" db="EMBL/GenBank/DDBJ databases">
        <title>Identification of a novel strain.</title>
        <authorList>
            <person name="Xu Q."/>
            <person name="Wang G."/>
        </authorList>
    </citation>
    <scope>NUCLEOTIDE SEQUENCE [LARGE SCALE GENOMIC DNA]</scope>
    <source>
        <strain evidence="4">xq</strain>
    </source>
</reference>
<dbReference type="Gene3D" id="2.40.50.100">
    <property type="match status" value="1"/>
</dbReference>
<dbReference type="InterPro" id="IPR058625">
    <property type="entry name" value="MdtA-like_BSH"/>
</dbReference>
<proteinExistence type="predicted"/>
<gene>
    <name evidence="3" type="ORF">GIW81_06110</name>
</gene>
<accession>A0A6I3KHC1</accession>
<comment type="caution">
    <text evidence="3">The sequence shown here is derived from an EMBL/GenBank/DDBJ whole genome shotgun (WGS) entry which is preliminary data.</text>
</comment>
<dbReference type="Pfam" id="PF25917">
    <property type="entry name" value="BSH_RND"/>
    <property type="match status" value="1"/>
</dbReference>
<dbReference type="InterPro" id="IPR050739">
    <property type="entry name" value="MFP"/>
</dbReference>